<name>A0A9Q0DST6_9TELE</name>
<feature type="non-terminal residue" evidence="2">
    <location>
        <position position="60"/>
    </location>
</feature>
<dbReference type="EMBL" id="JANIIK010000111">
    <property type="protein sequence ID" value="KAJ3595144.1"/>
    <property type="molecule type" value="Genomic_DNA"/>
</dbReference>
<feature type="non-terminal residue" evidence="2">
    <location>
        <position position="1"/>
    </location>
</feature>
<organism evidence="2 3">
    <name type="scientific">Muraenolepis orangiensis</name>
    <name type="common">Patagonian moray cod</name>
    <dbReference type="NCBI Taxonomy" id="630683"/>
    <lineage>
        <taxon>Eukaryota</taxon>
        <taxon>Metazoa</taxon>
        <taxon>Chordata</taxon>
        <taxon>Craniata</taxon>
        <taxon>Vertebrata</taxon>
        <taxon>Euteleostomi</taxon>
        <taxon>Actinopterygii</taxon>
        <taxon>Neopterygii</taxon>
        <taxon>Teleostei</taxon>
        <taxon>Neoteleostei</taxon>
        <taxon>Acanthomorphata</taxon>
        <taxon>Zeiogadaria</taxon>
        <taxon>Gadariae</taxon>
        <taxon>Gadiformes</taxon>
        <taxon>Muraenolepidoidei</taxon>
        <taxon>Muraenolepididae</taxon>
        <taxon>Muraenolepis</taxon>
    </lineage>
</organism>
<gene>
    <name evidence="2" type="ORF">NHX12_004448</name>
</gene>
<reference evidence="2" key="1">
    <citation type="submission" date="2022-07" db="EMBL/GenBank/DDBJ databases">
        <title>Chromosome-level genome of Muraenolepis orangiensis.</title>
        <authorList>
            <person name="Kim J."/>
        </authorList>
    </citation>
    <scope>NUCLEOTIDE SEQUENCE</scope>
    <source>
        <strain evidence="2">KU_S4_2022</strain>
        <tissue evidence="2">Muscle</tissue>
    </source>
</reference>
<dbReference type="AlphaFoldDB" id="A0A9Q0DST6"/>
<comment type="caution">
    <text evidence="2">The sequence shown here is derived from an EMBL/GenBank/DDBJ whole genome shotgun (WGS) entry which is preliminary data.</text>
</comment>
<evidence type="ECO:0000256" key="1">
    <source>
        <dbReference type="SAM" id="MobiDB-lite"/>
    </source>
</evidence>
<feature type="region of interest" description="Disordered" evidence="1">
    <location>
        <begin position="22"/>
        <end position="60"/>
    </location>
</feature>
<accession>A0A9Q0DST6</accession>
<keyword evidence="3" id="KW-1185">Reference proteome</keyword>
<evidence type="ECO:0000313" key="2">
    <source>
        <dbReference type="EMBL" id="KAJ3595144.1"/>
    </source>
</evidence>
<sequence>APWSRGCEGPWARALTRSGSLVQGVRGRGPGPSHAQAPWSRGCEGPWARALTRSGPLVQG</sequence>
<dbReference type="Proteomes" id="UP001148018">
    <property type="component" value="Unassembled WGS sequence"/>
</dbReference>
<evidence type="ECO:0000313" key="3">
    <source>
        <dbReference type="Proteomes" id="UP001148018"/>
    </source>
</evidence>
<proteinExistence type="predicted"/>
<protein>
    <submittedName>
        <fullName evidence="2">Uncharacterized protein</fullName>
    </submittedName>
</protein>